<evidence type="ECO:0000313" key="4">
    <source>
        <dbReference type="Proteomes" id="UP000664203"/>
    </source>
</evidence>
<dbReference type="InterPro" id="IPR013785">
    <property type="entry name" value="Aldolase_TIM"/>
</dbReference>
<dbReference type="Proteomes" id="UP000664203">
    <property type="component" value="Unassembled WGS sequence"/>
</dbReference>
<dbReference type="Pfam" id="PF01070">
    <property type="entry name" value="FMN_dh"/>
    <property type="match status" value="1"/>
</dbReference>
<sequence length="177" mass="19740">MQNIGSHVSSHGIQKAARSYVTFVSAPTLQHRDRLAFNRAEILGLAGQNAAEEYDVCLHSPFLFGAFQLGMQPVHPRFSALQTTSNNSTLSPEQILADAEPGQAFAWQMYYQTDRKKSEDTLTRINAISNIKFICLTLDAPVPGKREDDERSKNMGSSLPVTSAVIGLRQRRILRRH</sequence>
<evidence type="ECO:0000313" key="3">
    <source>
        <dbReference type="EMBL" id="CAF9940898.1"/>
    </source>
</evidence>
<protein>
    <recommendedName>
        <fullName evidence="2">FMN hydroxy acid dehydrogenase domain-containing protein</fullName>
    </recommendedName>
</protein>
<accession>A0A8H3J5J0</accession>
<evidence type="ECO:0000259" key="2">
    <source>
        <dbReference type="PROSITE" id="PS51349"/>
    </source>
</evidence>
<evidence type="ECO:0000256" key="1">
    <source>
        <dbReference type="ARBA" id="ARBA00001917"/>
    </source>
</evidence>
<dbReference type="AlphaFoldDB" id="A0A8H3J5J0"/>
<comment type="cofactor">
    <cofactor evidence="1">
        <name>FMN</name>
        <dbReference type="ChEBI" id="CHEBI:58210"/>
    </cofactor>
</comment>
<name>A0A8H3J5J0_9LECA</name>
<proteinExistence type="predicted"/>
<gene>
    <name evidence="3" type="ORF">ALECFALPRED_008896</name>
</gene>
<feature type="domain" description="FMN hydroxy acid dehydrogenase" evidence="2">
    <location>
        <begin position="1"/>
        <end position="177"/>
    </location>
</feature>
<dbReference type="InterPro" id="IPR037396">
    <property type="entry name" value="FMN_HAD"/>
</dbReference>
<organism evidence="3 4">
    <name type="scientific">Alectoria fallacina</name>
    <dbReference type="NCBI Taxonomy" id="1903189"/>
    <lineage>
        <taxon>Eukaryota</taxon>
        <taxon>Fungi</taxon>
        <taxon>Dikarya</taxon>
        <taxon>Ascomycota</taxon>
        <taxon>Pezizomycotina</taxon>
        <taxon>Lecanoromycetes</taxon>
        <taxon>OSLEUM clade</taxon>
        <taxon>Lecanoromycetidae</taxon>
        <taxon>Lecanorales</taxon>
        <taxon>Lecanorineae</taxon>
        <taxon>Parmeliaceae</taxon>
        <taxon>Alectoria</taxon>
    </lineage>
</organism>
<dbReference type="InterPro" id="IPR000262">
    <property type="entry name" value="FMN-dep_DH"/>
</dbReference>
<reference evidence="3" key="1">
    <citation type="submission" date="2021-03" db="EMBL/GenBank/DDBJ databases">
        <authorList>
            <person name="Tagirdzhanova G."/>
        </authorList>
    </citation>
    <scope>NUCLEOTIDE SEQUENCE</scope>
</reference>
<dbReference type="SUPFAM" id="SSF51395">
    <property type="entry name" value="FMN-linked oxidoreductases"/>
    <property type="match status" value="1"/>
</dbReference>
<dbReference type="GO" id="GO:0016491">
    <property type="term" value="F:oxidoreductase activity"/>
    <property type="evidence" value="ECO:0007669"/>
    <property type="project" value="InterPro"/>
</dbReference>
<dbReference type="EMBL" id="CAJPDR010000626">
    <property type="protein sequence ID" value="CAF9940898.1"/>
    <property type="molecule type" value="Genomic_DNA"/>
</dbReference>
<keyword evidence="4" id="KW-1185">Reference proteome</keyword>
<dbReference type="PROSITE" id="PS51349">
    <property type="entry name" value="FMN_HYDROXY_ACID_DH_2"/>
    <property type="match status" value="1"/>
</dbReference>
<dbReference type="OrthoDB" id="1925334at2759"/>
<dbReference type="Gene3D" id="3.20.20.70">
    <property type="entry name" value="Aldolase class I"/>
    <property type="match status" value="1"/>
</dbReference>
<comment type="caution">
    <text evidence="3">The sequence shown here is derived from an EMBL/GenBank/DDBJ whole genome shotgun (WGS) entry which is preliminary data.</text>
</comment>